<protein>
    <submittedName>
        <fullName evidence="9">Glutamine synthetase family protein</fullName>
    </submittedName>
</protein>
<dbReference type="GO" id="GO:0006542">
    <property type="term" value="P:glutamine biosynthetic process"/>
    <property type="evidence" value="ECO:0007669"/>
    <property type="project" value="InterPro"/>
</dbReference>
<dbReference type="AlphaFoldDB" id="A0A9D2RYA9"/>
<evidence type="ECO:0000256" key="3">
    <source>
        <dbReference type="ARBA" id="ARBA00022741"/>
    </source>
</evidence>
<proteinExistence type="inferred from homology"/>
<dbReference type="PROSITE" id="PS51986">
    <property type="entry name" value="GS_BETA_GRASP"/>
    <property type="match status" value="1"/>
</dbReference>
<dbReference type="Gene3D" id="3.30.590.10">
    <property type="entry name" value="Glutamine synthetase/guanido kinase, catalytic domain"/>
    <property type="match status" value="1"/>
</dbReference>
<feature type="domain" description="GS beta-grasp" evidence="7">
    <location>
        <begin position="15"/>
        <end position="100"/>
    </location>
</feature>
<dbReference type="GO" id="GO:0004356">
    <property type="term" value="F:glutamine synthetase activity"/>
    <property type="evidence" value="ECO:0007669"/>
    <property type="project" value="InterPro"/>
</dbReference>
<gene>
    <name evidence="9" type="ORF">H9942_04325</name>
</gene>
<dbReference type="Pfam" id="PF03951">
    <property type="entry name" value="Gln-synt_N"/>
    <property type="match status" value="1"/>
</dbReference>
<dbReference type="Proteomes" id="UP000824214">
    <property type="component" value="Unassembled WGS sequence"/>
</dbReference>
<dbReference type="PROSITE" id="PS51987">
    <property type="entry name" value="GS_CATALYTIC"/>
    <property type="match status" value="1"/>
</dbReference>
<reference evidence="9" key="2">
    <citation type="submission" date="2021-04" db="EMBL/GenBank/DDBJ databases">
        <authorList>
            <person name="Gilroy R."/>
        </authorList>
    </citation>
    <scope>NUCLEOTIDE SEQUENCE</scope>
    <source>
        <strain evidence="9">ChiBcolR8-3208</strain>
    </source>
</reference>
<evidence type="ECO:0000256" key="2">
    <source>
        <dbReference type="ARBA" id="ARBA00022598"/>
    </source>
</evidence>
<dbReference type="PANTHER" id="PTHR43785:SF12">
    <property type="entry name" value="TYPE-1 GLUTAMINE SYNTHETASE 2"/>
    <property type="match status" value="1"/>
</dbReference>
<dbReference type="SUPFAM" id="SSF55931">
    <property type="entry name" value="Glutamine synthetase/guanido kinase"/>
    <property type="match status" value="1"/>
</dbReference>
<comment type="similarity">
    <text evidence="1 5 6">Belongs to the glutamine synthetase family.</text>
</comment>
<evidence type="ECO:0000313" key="10">
    <source>
        <dbReference type="Proteomes" id="UP000824214"/>
    </source>
</evidence>
<sequence>MRYSEADIQEFINDNDVKFIKFSFCDVFGSQKIISVLPSVLPRAFAQGIAVDASRIEGFYKPGDSELFLFPDTDTISLLPWRPSHGRVARFYCHIKDETGQEFAQDGRKILRDAVAYAKERGVKVNFGAENDFYLFRTDEEGEPTDIPFDSAGFLDEAPEDRGEDVRRDICLTLEAMGIEPQYSQHISGPGQNRIDFAPGPALACADNVITFRSVVKMMAVRNGLWAAFSPKPIPDQAGNGFRIAMRPTQQGESCADAFLAGVLERFQEMQVFFNPREESYERLGTFGAPASVSWADTGRGALLRRKADGRLELSAADGAANPYLAFSLLIYAGVDGVQRGLSPAGLETGLPLAATLGEAKARCKESAFLQGLLPREILRAYTGR</sequence>
<evidence type="ECO:0000259" key="8">
    <source>
        <dbReference type="PROSITE" id="PS51987"/>
    </source>
</evidence>
<keyword evidence="2" id="KW-0436">Ligase</keyword>
<dbReference type="GO" id="GO:0005524">
    <property type="term" value="F:ATP binding"/>
    <property type="evidence" value="ECO:0007669"/>
    <property type="project" value="UniProtKB-KW"/>
</dbReference>
<organism evidence="9 10">
    <name type="scientific">Candidatus Acutalibacter ornithocaccae</name>
    <dbReference type="NCBI Taxonomy" id="2838416"/>
    <lineage>
        <taxon>Bacteria</taxon>
        <taxon>Bacillati</taxon>
        <taxon>Bacillota</taxon>
        <taxon>Clostridia</taxon>
        <taxon>Eubacteriales</taxon>
        <taxon>Acutalibacteraceae</taxon>
        <taxon>Acutalibacter</taxon>
    </lineage>
</organism>
<dbReference type="InterPro" id="IPR008146">
    <property type="entry name" value="Gln_synth_cat_dom"/>
</dbReference>
<dbReference type="EMBL" id="DWXZ01000084">
    <property type="protein sequence ID" value="HJB37278.1"/>
    <property type="molecule type" value="Genomic_DNA"/>
</dbReference>
<keyword evidence="3" id="KW-0547">Nucleotide-binding</keyword>
<feature type="domain" description="GS catalytic" evidence="8">
    <location>
        <begin position="107"/>
        <end position="385"/>
    </location>
</feature>
<dbReference type="InterPro" id="IPR036651">
    <property type="entry name" value="Gln_synt_N_sf"/>
</dbReference>
<dbReference type="InterPro" id="IPR014746">
    <property type="entry name" value="Gln_synth/guanido_kin_cat_dom"/>
</dbReference>
<dbReference type="PANTHER" id="PTHR43785">
    <property type="entry name" value="GAMMA-GLUTAMYLPUTRESCINE SYNTHETASE"/>
    <property type="match status" value="1"/>
</dbReference>
<evidence type="ECO:0000256" key="6">
    <source>
        <dbReference type="RuleBase" id="RU000384"/>
    </source>
</evidence>
<dbReference type="InterPro" id="IPR008147">
    <property type="entry name" value="Gln_synt_N"/>
</dbReference>
<evidence type="ECO:0000256" key="5">
    <source>
        <dbReference type="PROSITE-ProRule" id="PRU01330"/>
    </source>
</evidence>
<evidence type="ECO:0000256" key="1">
    <source>
        <dbReference type="ARBA" id="ARBA00009897"/>
    </source>
</evidence>
<comment type="caution">
    <text evidence="9">The sequence shown here is derived from an EMBL/GenBank/DDBJ whole genome shotgun (WGS) entry which is preliminary data.</text>
</comment>
<evidence type="ECO:0000313" key="9">
    <source>
        <dbReference type="EMBL" id="HJB37278.1"/>
    </source>
</evidence>
<evidence type="ECO:0000256" key="4">
    <source>
        <dbReference type="ARBA" id="ARBA00022840"/>
    </source>
</evidence>
<name>A0A9D2RYA9_9FIRM</name>
<accession>A0A9D2RYA9</accession>
<reference evidence="9" key="1">
    <citation type="journal article" date="2021" name="PeerJ">
        <title>Extensive microbial diversity within the chicken gut microbiome revealed by metagenomics and culture.</title>
        <authorList>
            <person name="Gilroy R."/>
            <person name="Ravi A."/>
            <person name="Getino M."/>
            <person name="Pursley I."/>
            <person name="Horton D.L."/>
            <person name="Alikhan N.F."/>
            <person name="Baker D."/>
            <person name="Gharbi K."/>
            <person name="Hall N."/>
            <person name="Watson M."/>
            <person name="Adriaenssens E.M."/>
            <person name="Foster-Nyarko E."/>
            <person name="Jarju S."/>
            <person name="Secka A."/>
            <person name="Antonio M."/>
            <person name="Oren A."/>
            <person name="Chaudhuri R.R."/>
            <person name="La Ragione R."/>
            <person name="Hildebrand F."/>
            <person name="Pallen M.J."/>
        </authorList>
    </citation>
    <scope>NUCLEOTIDE SEQUENCE</scope>
    <source>
        <strain evidence="9">ChiBcolR8-3208</strain>
    </source>
</reference>
<dbReference type="Pfam" id="PF00120">
    <property type="entry name" value="Gln-synt_C"/>
    <property type="match status" value="1"/>
</dbReference>
<evidence type="ECO:0000259" key="7">
    <source>
        <dbReference type="PROSITE" id="PS51986"/>
    </source>
</evidence>
<keyword evidence="4" id="KW-0067">ATP-binding</keyword>
<dbReference type="SMART" id="SM01230">
    <property type="entry name" value="Gln-synt_C"/>
    <property type="match status" value="1"/>
</dbReference>
<dbReference type="SUPFAM" id="SSF54368">
    <property type="entry name" value="Glutamine synthetase, N-terminal domain"/>
    <property type="match status" value="1"/>
</dbReference>
<dbReference type="Gene3D" id="3.10.20.70">
    <property type="entry name" value="Glutamine synthetase, N-terminal domain"/>
    <property type="match status" value="1"/>
</dbReference>